<dbReference type="PANTHER" id="PTHR30582">
    <property type="entry name" value="L,D-TRANSPEPTIDASE"/>
    <property type="match status" value="1"/>
</dbReference>
<keyword evidence="4 7" id="KW-0133">Cell shape</keyword>
<comment type="similarity">
    <text evidence="2">Belongs to the YkuD family.</text>
</comment>
<dbReference type="SUPFAM" id="SSF141523">
    <property type="entry name" value="L,D-transpeptidase catalytic domain-like"/>
    <property type="match status" value="1"/>
</dbReference>
<dbReference type="Proteomes" id="UP001321305">
    <property type="component" value="Chromosome"/>
</dbReference>
<dbReference type="EMBL" id="CP144143">
    <property type="protein sequence ID" value="WWC83963.1"/>
    <property type="molecule type" value="Genomic_DNA"/>
</dbReference>
<keyword evidence="11" id="KW-1185">Reference proteome</keyword>
<evidence type="ECO:0000256" key="7">
    <source>
        <dbReference type="PROSITE-ProRule" id="PRU01373"/>
    </source>
</evidence>
<feature type="domain" description="L,D-TPase catalytic" evidence="9">
    <location>
        <begin position="129"/>
        <end position="251"/>
    </location>
</feature>
<dbReference type="Pfam" id="PF03734">
    <property type="entry name" value="YkuD"/>
    <property type="match status" value="1"/>
</dbReference>
<reference evidence="11" key="1">
    <citation type="submission" date="2024-01" db="EMBL/GenBank/DDBJ databases">
        <title>Mycovorax composti gen. nov. sp. nov., a member of the family Chitinophagaceae isolated from button mushroom compost.</title>
        <authorList>
            <person name="Thai M."/>
            <person name="Bell T.L."/>
            <person name="Kertesz M.A."/>
        </authorList>
    </citation>
    <scope>NUCLEOTIDE SEQUENCE [LARGE SCALE GENOMIC DNA]</scope>
    <source>
        <strain evidence="11">C216</strain>
    </source>
</reference>
<dbReference type="InterPro" id="IPR005490">
    <property type="entry name" value="LD_TPept_cat_dom"/>
</dbReference>
<dbReference type="CDD" id="cd16913">
    <property type="entry name" value="YkuD_like"/>
    <property type="match status" value="1"/>
</dbReference>
<feature type="region of interest" description="Disordered" evidence="8">
    <location>
        <begin position="30"/>
        <end position="50"/>
    </location>
</feature>
<evidence type="ECO:0000256" key="2">
    <source>
        <dbReference type="ARBA" id="ARBA00005992"/>
    </source>
</evidence>
<dbReference type="Gene3D" id="2.40.440.10">
    <property type="entry name" value="L,D-transpeptidase catalytic domain-like"/>
    <property type="match status" value="1"/>
</dbReference>
<proteinExistence type="inferred from homology"/>
<evidence type="ECO:0000256" key="4">
    <source>
        <dbReference type="ARBA" id="ARBA00022960"/>
    </source>
</evidence>
<organism evidence="10 11">
    <name type="scientific">Mycovorax composti</name>
    <dbReference type="NCBI Taxonomy" id="2962693"/>
    <lineage>
        <taxon>Bacteria</taxon>
        <taxon>Pseudomonadati</taxon>
        <taxon>Bacteroidota</taxon>
        <taxon>Chitinophagia</taxon>
        <taxon>Chitinophagales</taxon>
        <taxon>Chitinophagaceae</taxon>
        <taxon>Mycovorax</taxon>
    </lineage>
</organism>
<evidence type="ECO:0000256" key="6">
    <source>
        <dbReference type="ARBA" id="ARBA00023316"/>
    </source>
</evidence>
<evidence type="ECO:0000256" key="3">
    <source>
        <dbReference type="ARBA" id="ARBA00022679"/>
    </source>
</evidence>
<evidence type="ECO:0000256" key="8">
    <source>
        <dbReference type="SAM" id="MobiDB-lite"/>
    </source>
</evidence>
<evidence type="ECO:0000313" key="10">
    <source>
        <dbReference type="EMBL" id="WWC83963.1"/>
    </source>
</evidence>
<comment type="pathway">
    <text evidence="1 7">Cell wall biogenesis; peptidoglycan biosynthesis.</text>
</comment>
<evidence type="ECO:0000256" key="5">
    <source>
        <dbReference type="ARBA" id="ARBA00022984"/>
    </source>
</evidence>
<dbReference type="PANTHER" id="PTHR30582:SF2">
    <property type="entry name" value="L,D-TRANSPEPTIDASE YCIB-RELATED"/>
    <property type="match status" value="1"/>
</dbReference>
<feature type="active site" description="Nucleophile" evidence="7">
    <location>
        <position position="215"/>
    </location>
</feature>
<name>A0ABZ2EKA3_9BACT</name>
<keyword evidence="3" id="KW-0808">Transferase</keyword>
<evidence type="ECO:0000256" key="1">
    <source>
        <dbReference type="ARBA" id="ARBA00004752"/>
    </source>
</evidence>
<accession>A0ABZ2EKA3</accession>
<evidence type="ECO:0000313" key="11">
    <source>
        <dbReference type="Proteomes" id="UP001321305"/>
    </source>
</evidence>
<dbReference type="InterPro" id="IPR038063">
    <property type="entry name" value="Transpep_catalytic_dom"/>
</dbReference>
<keyword evidence="5 7" id="KW-0573">Peptidoglycan synthesis</keyword>
<evidence type="ECO:0000259" key="9">
    <source>
        <dbReference type="PROSITE" id="PS52029"/>
    </source>
</evidence>
<sequence length="318" mass="36164">MHIADRMMRSIPFYSLLLSVLICFSCQQKDTQPAPTPVDTTVQQEETAPEPVAPQPALTYRFIKQKEWQQQKDSLGGAKRLDILTLLNRVDTTHLKRLDSIIIPSDFSLPLQYYSPFPEQVEQLKDVNKIIFFSYPTQVFAAYENGSLILTGPTNMGKKSSPTPRGLFFTNWKSKKSTSTVNASWILKWNFNVHNKLGVGFHEYALPGYPISHSCMRLLGADAEFLYNWAEQWILKNDREIEAYGTPVIIFGTYPFGKEKPWYQLVEDPNALVITKDSLNAVIQPHLETILDRQQHRAAVISNRQSKVSNQAEAGNGQ</sequence>
<dbReference type="InterPro" id="IPR050979">
    <property type="entry name" value="LD-transpeptidase"/>
</dbReference>
<feature type="compositionally biased region" description="Polar residues" evidence="8">
    <location>
        <begin position="30"/>
        <end position="46"/>
    </location>
</feature>
<protein>
    <recommendedName>
        <fullName evidence="9">L,D-TPase catalytic domain-containing protein</fullName>
    </recommendedName>
</protein>
<dbReference type="PROSITE" id="PS52029">
    <property type="entry name" value="LD_TPASE"/>
    <property type="match status" value="1"/>
</dbReference>
<feature type="active site" description="Proton donor/acceptor" evidence="7">
    <location>
        <position position="202"/>
    </location>
</feature>
<keyword evidence="6 7" id="KW-0961">Cell wall biogenesis/degradation</keyword>
<gene>
    <name evidence="10" type="ORF">PIECOFPK_01695</name>
</gene>